<dbReference type="EMBL" id="AM260522">
    <property type="protein sequence ID" value="CAK00257.1"/>
    <property type="molecule type" value="Genomic_DNA"/>
</dbReference>
<dbReference type="KEGG" id="hac:Hac_1540"/>
<dbReference type="eggNOG" id="COG1674">
    <property type="taxonomic scope" value="Bacteria"/>
</dbReference>
<reference evidence="1 2" key="1">
    <citation type="journal article" date="2006" name="PLoS Genet.">
        <title>Who ate whom? Adaptive Helicobacter genomic changes that accompanied a host jump from early humans to large felines.</title>
        <authorList>
            <person name="Eppinger M."/>
            <person name="Baar C."/>
            <person name="Linz B."/>
            <person name="Raddatz G."/>
            <person name="Lanz C."/>
            <person name="Keller H."/>
            <person name="Morelli G."/>
            <person name="Gressmann H."/>
            <person name="Achtman M."/>
            <person name="Schuster S.C."/>
        </authorList>
    </citation>
    <scope>NUCLEOTIDE SEQUENCE [LARGE SCALE GENOMIC DNA]</scope>
    <source>
        <strain evidence="1 2">Sheeba</strain>
    </source>
</reference>
<name>Q17VR9_HELAH</name>
<evidence type="ECO:0000313" key="1">
    <source>
        <dbReference type="EMBL" id="CAK00257.1"/>
    </source>
</evidence>
<proteinExistence type="predicted"/>
<gene>
    <name evidence="1" type="primary">fragment 4</name>
    <name evidence="1" type="ordered locus">Hac_1540</name>
</gene>
<dbReference type="STRING" id="382638.Hac_1540"/>
<protein>
    <submittedName>
        <fullName evidence="1">Uncharacterized protein</fullName>
    </submittedName>
</protein>
<accession>Q17VR9</accession>
<organism evidence="1 2">
    <name type="scientific">Helicobacter acinonychis (strain Sheeba)</name>
    <dbReference type="NCBI Taxonomy" id="382638"/>
    <lineage>
        <taxon>Bacteria</taxon>
        <taxon>Pseudomonadati</taxon>
        <taxon>Campylobacterota</taxon>
        <taxon>Epsilonproteobacteria</taxon>
        <taxon>Campylobacterales</taxon>
        <taxon>Helicobacteraceae</taxon>
        <taxon>Helicobacter</taxon>
    </lineage>
</organism>
<sequence>MLLKIPNMLEDKVMHLHLGKGVDYEQKDFIVGFENNQSHLLVVSNNIEARATLMRLLAQNIKSANKEWKKKPQTTSSIASFLCMISNKFLQITILVVV</sequence>
<dbReference type="Proteomes" id="UP000000775">
    <property type="component" value="Chromosome"/>
</dbReference>
<dbReference type="HOGENOM" id="CLU_2329852_0_0_7"/>
<evidence type="ECO:0000313" key="2">
    <source>
        <dbReference type="Proteomes" id="UP000000775"/>
    </source>
</evidence>
<keyword evidence="2" id="KW-1185">Reference proteome</keyword>
<dbReference type="AlphaFoldDB" id="Q17VR9"/>